<dbReference type="Pfam" id="PF12667">
    <property type="entry name" value="NigD_N"/>
    <property type="match status" value="1"/>
</dbReference>
<feature type="domain" description="NigD-like C-terminal" evidence="2">
    <location>
        <begin position="101"/>
        <end position="195"/>
    </location>
</feature>
<organism evidence="3">
    <name type="scientific">bioreactor metagenome</name>
    <dbReference type="NCBI Taxonomy" id="1076179"/>
    <lineage>
        <taxon>unclassified sequences</taxon>
        <taxon>metagenomes</taxon>
        <taxon>ecological metagenomes</taxon>
    </lineage>
</organism>
<evidence type="ECO:0008006" key="4">
    <source>
        <dbReference type="Google" id="ProtNLM"/>
    </source>
</evidence>
<dbReference type="Gene3D" id="2.40.50.500">
    <property type="entry name" value="NigD-like N-terminal OB domain"/>
    <property type="match status" value="1"/>
</dbReference>
<evidence type="ECO:0000313" key="3">
    <source>
        <dbReference type="EMBL" id="MPM33433.1"/>
    </source>
</evidence>
<evidence type="ECO:0000259" key="1">
    <source>
        <dbReference type="Pfam" id="PF12667"/>
    </source>
</evidence>
<evidence type="ECO:0000259" key="2">
    <source>
        <dbReference type="Pfam" id="PF17415"/>
    </source>
</evidence>
<dbReference type="AlphaFoldDB" id="A0A644Z3X0"/>
<dbReference type="EMBL" id="VSSQ01006658">
    <property type="protein sequence ID" value="MPM33433.1"/>
    <property type="molecule type" value="Genomic_DNA"/>
</dbReference>
<dbReference type="PROSITE" id="PS51257">
    <property type="entry name" value="PROKAR_LIPOPROTEIN"/>
    <property type="match status" value="1"/>
</dbReference>
<proteinExistence type="predicted"/>
<dbReference type="InterPro" id="IPR038143">
    <property type="entry name" value="NigD-like_C_dom_sf"/>
</dbReference>
<comment type="caution">
    <text evidence="3">The sequence shown here is derived from an EMBL/GenBank/DDBJ whole genome shotgun (WGS) entry which is preliminary data.</text>
</comment>
<accession>A0A644Z3X0</accession>
<feature type="domain" description="NigD-like N-terminal OB" evidence="1">
    <location>
        <begin position="33"/>
        <end position="89"/>
    </location>
</feature>
<sequence length="202" mass="22716">MKWKYIAYLTVVFLLASACEKESGRIDNFLVEFATVVKPAGQITFQLDNNKTLIPNELKDYPGKDGQRVVLNYTPLRGDTVKINSVSDIFTGTLQESSAVTNLIKDPVKIQSVWVGGNYLNLILEIEYYDKAHVIGLFRDTQSPTIDLHFSHSRNNDPPGYTKKLYASFSLAAIKSPNGSPTPFRLHINTQSSERVFELEVK</sequence>
<dbReference type="Gene3D" id="2.60.40.2370">
    <property type="entry name" value="NigD-like, C-terminal beta sandwich domain"/>
    <property type="match status" value="1"/>
</dbReference>
<dbReference type="InterPro" id="IPR035376">
    <property type="entry name" value="NigD_C"/>
</dbReference>
<dbReference type="Pfam" id="PF17415">
    <property type="entry name" value="NigD_C"/>
    <property type="match status" value="1"/>
</dbReference>
<reference evidence="3" key="1">
    <citation type="submission" date="2019-08" db="EMBL/GenBank/DDBJ databases">
        <authorList>
            <person name="Kucharzyk K."/>
            <person name="Murdoch R.W."/>
            <person name="Higgins S."/>
            <person name="Loffler F."/>
        </authorList>
    </citation>
    <scope>NUCLEOTIDE SEQUENCE</scope>
</reference>
<gene>
    <name evidence="3" type="ORF">SDC9_80008</name>
</gene>
<protein>
    <recommendedName>
        <fullName evidence="4">NigD-like C-terminal beta sandwich domain-containing protein</fullName>
    </recommendedName>
</protein>
<dbReference type="InterPro" id="IPR038179">
    <property type="entry name" value="NigD-like_N_sf"/>
</dbReference>
<name>A0A644Z3X0_9ZZZZ</name>
<dbReference type="InterPro" id="IPR024299">
    <property type="entry name" value="NigD-like_OB_dom"/>
</dbReference>